<sequence length="66" mass="7486">MFVDMFVTLARTSRKERRKRLRLGFSSISDAAERTGDKRANRMGDTVPPTVDGRAKAKTNKTDEIK</sequence>
<proteinExistence type="predicted"/>
<dbReference type="VEuPathDB" id="VectorBase:ASIC018820"/>
<dbReference type="EnsemblMetazoa" id="ASIC018820-RA">
    <property type="protein sequence ID" value="ASIC018820-PA"/>
    <property type="gene ID" value="ASIC018820"/>
</dbReference>
<organism evidence="2">
    <name type="scientific">Anopheles sinensis</name>
    <name type="common">Mosquito</name>
    <dbReference type="NCBI Taxonomy" id="74873"/>
    <lineage>
        <taxon>Eukaryota</taxon>
        <taxon>Metazoa</taxon>
        <taxon>Ecdysozoa</taxon>
        <taxon>Arthropoda</taxon>
        <taxon>Hexapoda</taxon>
        <taxon>Insecta</taxon>
        <taxon>Pterygota</taxon>
        <taxon>Neoptera</taxon>
        <taxon>Endopterygota</taxon>
        <taxon>Diptera</taxon>
        <taxon>Nematocera</taxon>
        <taxon>Culicoidea</taxon>
        <taxon>Culicidae</taxon>
        <taxon>Anophelinae</taxon>
        <taxon>Anopheles</taxon>
    </lineage>
</organism>
<dbReference type="EMBL" id="KE525349">
    <property type="protein sequence ID" value="KFB50771.1"/>
    <property type="molecule type" value="Genomic_DNA"/>
</dbReference>
<dbReference type="AlphaFoldDB" id="A0A084WKM7"/>
<dbReference type="EMBL" id="ATLV01024126">
    <property type="status" value="NOT_ANNOTATED_CDS"/>
    <property type="molecule type" value="Genomic_DNA"/>
</dbReference>
<feature type="compositionally biased region" description="Basic and acidic residues" evidence="1">
    <location>
        <begin position="31"/>
        <end position="42"/>
    </location>
</feature>
<keyword evidence="4" id="KW-1185">Reference proteome</keyword>
<evidence type="ECO:0000313" key="4">
    <source>
        <dbReference type="Proteomes" id="UP000030765"/>
    </source>
</evidence>
<protein>
    <submittedName>
        <fullName evidence="2">Uncharacterized protein LOC100866030</fullName>
    </submittedName>
</protein>
<reference evidence="3" key="2">
    <citation type="submission" date="2020-05" db="UniProtKB">
        <authorList>
            <consortium name="EnsemblMetazoa"/>
        </authorList>
    </citation>
    <scope>IDENTIFICATION</scope>
</reference>
<accession>A0A084WKM7</accession>
<feature type="region of interest" description="Disordered" evidence="1">
    <location>
        <begin position="26"/>
        <end position="66"/>
    </location>
</feature>
<evidence type="ECO:0000313" key="3">
    <source>
        <dbReference type="EnsemblMetazoa" id="ASIC018820-PA"/>
    </source>
</evidence>
<dbReference type="Proteomes" id="UP000030765">
    <property type="component" value="Unassembled WGS sequence"/>
</dbReference>
<reference evidence="2 4" key="1">
    <citation type="journal article" date="2014" name="BMC Genomics">
        <title>Genome sequence of Anopheles sinensis provides insight into genetics basis of mosquito competence for malaria parasites.</title>
        <authorList>
            <person name="Zhou D."/>
            <person name="Zhang D."/>
            <person name="Ding G."/>
            <person name="Shi L."/>
            <person name="Hou Q."/>
            <person name="Ye Y."/>
            <person name="Xu Y."/>
            <person name="Zhou H."/>
            <person name="Xiong C."/>
            <person name="Li S."/>
            <person name="Yu J."/>
            <person name="Hong S."/>
            <person name="Yu X."/>
            <person name="Zou P."/>
            <person name="Chen C."/>
            <person name="Chang X."/>
            <person name="Wang W."/>
            <person name="Lv Y."/>
            <person name="Sun Y."/>
            <person name="Ma L."/>
            <person name="Shen B."/>
            <person name="Zhu C."/>
        </authorList>
    </citation>
    <scope>NUCLEOTIDE SEQUENCE [LARGE SCALE GENOMIC DNA]</scope>
</reference>
<evidence type="ECO:0000313" key="2">
    <source>
        <dbReference type="EMBL" id="KFB50771.1"/>
    </source>
</evidence>
<evidence type="ECO:0000256" key="1">
    <source>
        <dbReference type="SAM" id="MobiDB-lite"/>
    </source>
</evidence>
<name>A0A084WKM7_ANOSI</name>
<gene>
    <name evidence="2" type="ORF">ZHAS_00018820</name>
</gene>